<gene>
    <name evidence="14" type="ORF">GFSPODELE1_LOCUS2165</name>
</gene>
<dbReference type="Pfam" id="PF14749">
    <property type="entry name" value="Acyl-CoA_ox_N"/>
    <property type="match status" value="1"/>
</dbReference>
<keyword evidence="9" id="KW-0576">Peroxisome</keyword>
<evidence type="ECO:0000256" key="3">
    <source>
        <dbReference type="ARBA" id="ARBA00006288"/>
    </source>
</evidence>
<evidence type="ECO:0000256" key="7">
    <source>
        <dbReference type="ARBA" id="ARBA00023002"/>
    </source>
</evidence>
<dbReference type="InterPro" id="IPR046373">
    <property type="entry name" value="Acyl-CoA_Oxase/DH_mid-dom_sf"/>
</dbReference>
<dbReference type="InterPro" id="IPR036250">
    <property type="entry name" value="AcylCo_DH-like_C"/>
</dbReference>
<keyword evidence="4 10" id="KW-0285">Flavoprotein</keyword>
<evidence type="ECO:0000259" key="11">
    <source>
        <dbReference type="Pfam" id="PF01756"/>
    </source>
</evidence>
<feature type="domain" description="Acyl-CoA oxidase C-alpha1" evidence="13">
    <location>
        <begin position="283"/>
        <end position="443"/>
    </location>
</feature>
<dbReference type="Gene3D" id="2.40.110.10">
    <property type="entry name" value="Butyryl-CoA Dehydrogenase, subunit A, domain 2"/>
    <property type="match status" value="1"/>
</dbReference>
<dbReference type="PANTHER" id="PTHR10909">
    <property type="entry name" value="ELECTRON TRANSPORT OXIDOREDUCTASE"/>
    <property type="match status" value="1"/>
</dbReference>
<comment type="similarity">
    <text evidence="3 10">Belongs to the acyl-CoA oxidase family.</text>
</comment>
<evidence type="ECO:0000259" key="13">
    <source>
        <dbReference type="Pfam" id="PF22924"/>
    </source>
</evidence>
<evidence type="ECO:0000259" key="12">
    <source>
        <dbReference type="Pfam" id="PF14749"/>
    </source>
</evidence>
<comment type="subcellular location">
    <subcellularLocation>
        <location evidence="2">Peroxisome</location>
    </subcellularLocation>
</comment>
<comment type="cofactor">
    <cofactor evidence="1">
        <name>FAD</name>
        <dbReference type="ChEBI" id="CHEBI:57692"/>
    </cofactor>
</comment>
<dbReference type="EMBL" id="OZ037953">
    <property type="protein sequence ID" value="CAL1698460.1"/>
    <property type="molecule type" value="Genomic_DNA"/>
</dbReference>
<dbReference type="Gene3D" id="1.10.540.10">
    <property type="entry name" value="Acyl-CoA dehydrogenase/oxidase, N-terminal domain"/>
    <property type="match status" value="1"/>
</dbReference>
<evidence type="ECO:0000256" key="1">
    <source>
        <dbReference type="ARBA" id="ARBA00001974"/>
    </source>
</evidence>
<keyword evidence="8" id="KW-0443">Lipid metabolism</keyword>
<keyword evidence="15" id="KW-1185">Reference proteome</keyword>
<feature type="domain" description="Acyl-CoA oxidase C-terminal" evidence="11">
    <location>
        <begin position="488"/>
        <end position="665"/>
    </location>
</feature>
<dbReference type="InterPro" id="IPR009100">
    <property type="entry name" value="AcylCoA_DH/oxidase_NM_dom_sf"/>
</dbReference>
<dbReference type="Pfam" id="PF22924">
    <property type="entry name" value="ACOX_C_alpha1"/>
    <property type="match status" value="1"/>
</dbReference>
<evidence type="ECO:0000256" key="6">
    <source>
        <dbReference type="ARBA" id="ARBA00022832"/>
    </source>
</evidence>
<evidence type="ECO:0000256" key="9">
    <source>
        <dbReference type="ARBA" id="ARBA00023140"/>
    </source>
</evidence>
<dbReference type="Pfam" id="PF01756">
    <property type="entry name" value="ACOX"/>
    <property type="match status" value="1"/>
</dbReference>
<keyword evidence="6" id="KW-0276">Fatty acid metabolism</keyword>
<accession>A0ABP1CS02</accession>
<dbReference type="InterPro" id="IPR029320">
    <property type="entry name" value="Acyl-CoA_ox_N"/>
</dbReference>
<evidence type="ECO:0000256" key="5">
    <source>
        <dbReference type="ARBA" id="ARBA00022827"/>
    </source>
</evidence>
<dbReference type="Gene3D" id="1.20.140.10">
    <property type="entry name" value="Butyryl-CoA Dehydrogenase, subunit A, domain 3"/>
    <property type="match status" value="2"/>
</dbReference>
<dbReference type="PANTHER" id="PTHR10909:SF250">
    <property type="entry name" value="PEROXISOMAL ACYL-COENZYME A OXIDASE 1"/>
    <property type="match status" value="1"/>
</dbReference>
<evidence type="ECO:0000256" key="4">
    <source>
        <dbReference type="ARBA" id="ARBA00022630"/>
    </source>
</evidence>
<dbReference type="SUPFAM" id="SSF56645">
    <property type="entry name" value="Acyl-CoA dehydrogenase NM domain-like"/>
    <property type="match status" value="1"/>
</dbReference>
<dbReference type="Proteomes" id="UP001497453">
    <property type="component" value="Chromosome 10"/>
</dbReference>
<organism evidence="14 15">
    <name type="scientific">Somion occarium</name>
    <dbReference type="NCBI Taxonomy" id="3059160"/>
    <lineage>
        <taxon>Eukaryota</taxon>
        <taxon>Fungi</taxon>
        <taxon>Dikarya</taxon>
        <taxon>Basidiomycota</taxon>
        <taxon>Agaricomycotina</taxon>
        <taxon>Agaricomycetes</taxon>
        <taxon>Polyporales</taxon>
        <taxon>Cerrenaceae</taxon>
        <taxon>Somion</taxon>
    </lineage>
</organism>
<name>A0ABP1CS02_9APHY</name>
<evidence type="ECO:0000313" key="14">
    <source>
        <dbReference type="EMBL" id="CAL1698460.1"/>
    </source>
</evidence>
<reference evidence="15" key="1">
    <citation type="submission" date="2024-04" db="EMBL/GenBank/DDBJ databases">
        <authorList>
            <person name="Shaw F."/>
            <person name="Minotto A."/>
        </authorList>
    </citation>
    <scope>NUCLEOTIDE SEQUENCE [LARGE SCALE GENOMIC DNA]</scope>
</reference>
<feature type="domain" description="Acyl-coenzyme A oxidase N-terminal" evidence="12">
    <location>
        <begin position="27"/>
        <end position="135"/>
    </location>
</feature>
<evidence type="ECO:0000256" key="2">
    <source>
        <dbReference type="ARBA" id="ARBA00004275"/>
    </source>
</evidence>
<evidence type="ECO:0000256" key="10">
    <source>
        <dbReference type="PIRNR" id="PIRNR000168"/>
    </source>
</evidence>
<protein>
    <recommendedName>
        <fullName evidence="10">Acyl-coenzyme A oxidase</fullName>
    </recommendedName>
</protein>
<sequence length="679" mass="74687">MGPPGCAQNAEDVKLARTRSRIEVSAVRDFLYGGRELWDEHTEIANVVSEDPVFDKAQRPYLIRTERYGNSLKMMNRIQQLREEHHWSSREYSKACSLLDEPVAVDLHDMAFAPVFMAQASQPLLSKYGDLITNHGILGCYLQTELGHGSNVASLETTATYIPDTREFEIHSPTLTSRKWWIGGLARTATHGVVQAQLVLPGGRMIGPHLFFIQLRSLDDHSILPGITLGDIGPKAMDGYTAIDNGFASFDHVRIPKDHMLSKFAQVTDSGQYIQPPHAKMSYGGMVYIRAQIASRSGWTIARAATVAIRYATVRRQGNRGEDGLERQIITYPSVYNRLLPILSRAYAFILLGHNVGKVFSVMSERLASGDTSVLAEMHTITSGLKALSTNTSTQDVEVARRALGGHGFSTFAGLGRLYANNLPSVTYEGDNFVLDQQVTRAAVKAYKNFVSSKSPSESLLSPSSLYLRLLLKDDTNALTALISWTNPRDLVDLLERRALCLVQHHVEHINDADASADQRVSRAVTESFAAAQVLVFIKELPAALAATDASIITDLLTLYLLTTLESALVDLLSFGLPPGDSSPGRSSADPTSSLRAAIKNLCLKLLPESIGLTDAFGFSDWELDSSLGVYDGRVYESLWDKAQTEPLNKMELPPGYEEHLKVLLRRGQKLAAKNSAKL</sequence>
<evidence type="ECO:0000256" key="8">
    <source>
        <dbReference type="ARBA" id="ARBA00023098"/>
    </source>
</evidence>
<dbReference type="InterPro" id="IPR055060">
    <property type="entry name" value="ACOX_C_alpha1"/>
</dbReference>
<keyword evidence="5 10" id="KW-0274">FAD</keyword>
<dbReference type="InterPro" id="IPR012258">
    <property type="entry name" value="Acyl-CoA_oxidase"/>
</dbReference>
<keyword evidence="7" id="KW-0560">Oxidoreductase</keyword>
<dbReference type="InterPro" id="IPR002655">
    <property type="entry name" value="Acyl-CoA_oxidase_C"/>
</dbReference>
<dbReference type="InterPro" id="IPR037069">
    <property type="entry name" value="AcylCoA_DH/ox_N_sf"/>
</dbReference>
<dbReference type="SUPFAM" id="SSF47203">
    <property type="entry name" value="Acyl-CoA dehydrogenase C-terminal domain-like"/>
    <property type="match status" value="2"/>
</dbReference>
<proteinExistence type="inferred from homology"/>
<dbReference type="PIRSF" id="PIRSF000168">
    <property type="entry name" value="Acyl-CoA_oxidase"/>
    <property type="match status" value="1"/>
</dbReference>
<evidence type="ECO:0000313" key="15">
    <source>
        <dbReference type="Proteomes" id="UP001497453"/>
    </source>
</evidence>